<evidence type="ECO:0000256" key="2">
    <source>
        <dbReference type="SAM" id="MobiDB-lite"/>
    </source>
</evidence>
<feature type="transmembrane region" description="Helical" evidence="3">
    <location>
        <begin position="393"/>
        <end position="413"/>
    </location>
</feature>
<evidence type="ECO:0000313" key="5">
    <source>
        <dbReference type="Proteomes" id="UP000095283"/>
    </source>
</evidence>
<dbReference type="Pfam" id="PF06119">
    <property type="entry name" value="NIDO"/>
    <property type="match status" value="1"/>
</dbReference>
<accession>A0A1I7WSV0</accession>
<keyword evidence="5" id="KW-1185">Reference proteome</keyword>
<dbReference type="InterPro" id="IPR003886">
    <property type="entry name" value="NIDO_dom"/>
</dbReference>
<name>A0A1I7WSV0_HETBA</name>
<evidence type="ECO:0000259" key="4">
    <source>
        <dbReference type="PROSITE" id="PS51220"/>
    </source>
</evidence>
<evidence type="ECO:0000256" key="1">
    <source>
        <dbReference type="ARBA" id="ARBA00023157"/>
    </source>
</evidence>
<dbReference type="InterPro" id="IPR051495">
    <property type="entry name" value="Epithelial_Barrier/Signaling"/>
</dbReference>
<feature type="domain" description="NIDO" evidence="4">
    <location>
        <begin position="219"/>
        <end position="358"/>
    </location>
</feature>
<dbReference type="PANTHER" id="PTHR13802">
    <property type="entry name" value="MUCIN 4-RELATED"/>
    <property type="match status" value="1"/>
</dbReference>
<reference evidence="6" key="1">
    <citation type="submission" date="2016-11" db="UniProtKB">
        <authorList>
            <consortium name="WormBaseParasite"/>
        </authorList>
    </citation>
    <scope>IDENTIFICATION</scope>
</reference>
<protein>
    <submittedName>
        <fullName evidence="6">NIDO domain-containing protein</fullName>
    </submittedName>
</protein>
<dbReference type="SMART" id="SM00539">
    <property type="entry name" value="NIDO"/>
    <property type="match status" value="1"/>
</dbReference>
<dbReference type="PROSITE" id="PS51220">
    <property type="entry name" value="NIDO"/>
    <property type="match status" value="1"/>
</dbReference>
<dbReference type="GO" id="GO:0007160">
    <property type="term" value="P:cell-matrix adhesion"/>
    <property type="evidence" value="ECO:0007669"/>
    <property type="project" value="InterPro"/>
</dbReference>
<feature type="region of interest" description="Disordered" evidence="2">
    <location>
        <begin position="598"/>
        <end position="638"/>
    </location>
</feature>
<organism evidence="5 6">
    <name type="scientific">Heterorhabditis bacteriophora</name>
    <name type="common">Entomopathogenic nematode worm</name>
    <dbReference type="NCBI Taxonomy" id="37862"/>
    <lineage>
        <taxon>Eukaryota</taxon>
        <taxon>Metazoa</taxon>
        <taxon>Ecdysozoa</taxon>
        <taxon>Nematoda</taxon>
        <taxon>Chromadorea</taxon>
        <taxon>Rhabditida</taxon>
        <taxon>Rhabditina</taxon>
        <taxon>Rhabditomorpha</taxon>
        <taxon>Strongyloidea</taxon>
        <taxon>Heterorhabditidae</taxon>
        <taxon>Heterorhabditis</taxon>
    </lineage>
</organism>
<keyword evidence="3" id="KW-1133">Transmembrane helix</keyword>
<dbReference type="Proteomes" id="UP000095283">
    <property type="component" value="Unplaced"/>
</dbReference>
<dbReference type="WBParaSite" id="Hba_08261">
    <property type="protein sequence ID" value="Hba_08261"/>
    <property type="gene ID" value="Hba_08261"/>
</dbReference>
<keyword evidence="1" id="KW-1015">Disulfide bond</keyword>
<feature type="transmembrane region" description="Helical" evidence="3">
    <location>
        <begin position="105"/>
        <end position="127"/>
    </location>
</feature>
<keyword evidence="3" id="KW-0812">Transmembrane</keyword>
<dbReference type="AlphaFoldDB" id="A0A1I7WSV0"/>
<proteinExistence type="predicted"/>
<evidence type="ECO:0000256" key="3">
    <source>
        <dbReference type="SAM" id="Phobius"/>
    </source>
</evidence>
<evidence type="ECO:0000313" key="6">
    <source>
        <dbReference type="WBParaSite" id="Hba_08261"/>
    </source>
</evidence>
<dbReference type="PANTHER" id="PTHR13802:SF52">
    <property type="entry name" value="MUCIN-4"/>
    <property type="match status" value="1"/>
</dbReference>
<feature type="compositionally biased region" description="Acidic residues" evidence="2">
    <location>
        <begin position="622"/>
        <end position="634"/>
    </location>
</feature>
<sequence length="810" mass="90484">MFPVFFRALDPLFMSCNLEPQQSLSEEKRTTASKSSRVIASKYAVACPQKRIEMWAPMMAFLPLLTAMRLDPERIAARLRIEESMDSSIRSDRGRRQLQPKEINIQVNVFLTVLRLIFLLFLSLCFYGTKEIFVEKENCHARASAQCAPNAISFTDYDRCGEPLQRCQCLSGFSGDGYKSCHGRCLILYITSSGLISLSDITRTSGEHLEEMHMTGIAPFFAPIDTSKSGHVTVAEVTDTDTLNRLTRTISENYPDLLFQTKNALIVTHINVTDGKSQGNTFQTLIVSGTNKKRDRLTFVELLYKDMTWGDGAEAGIITNDLSGSVTLPGSGTQGIEQLTQLSNIKQPGIWLFRIDEPIISPCPKSNQLPPYCEETHSTSTEGLTKSIQKFSIILILLDYMNCFLFVSIFIILRNITLELPSPSLSPSPSFQPHSASSPHPAILSENLDHRSEDLTIGVPVGEPKIIQPNIIPNFPNMQTSFATAAVEKTTFKSSRPRPRFESTSHRPIVSLVDKDFEEIDPDVFEITFPPFVTVIPEIFTPQRRKEATTSRALPDFTLAQQLQSTMRSSPTTTSELTFPTLNNDSLEETILNAPQTKYQHQLETTTELDKSTESMTTTFEHEEENDVEEETESTEVTAIPTSKTSYKEIHEELVVTPEVTSVATTSNQPIFVFTTSKPIPKSIPKKPQIVTAPTTTTSSNVSEAETAASSDIFLVYLLKISKSSRGHLHAGYGPTFTVQPTSYALKRGSKHLDSSYEDHLEKAARLSSEMTAYNQVYHINIPSHGIPLRTECYTKCIHKCCNQFLDLMK</sequence>
<keyword evidence="3" id="KW-0472">Membrane</keyword>